<name>G1WAB7_9BACT</name>
<keyword evidence="3" id="KW-1185">Reference proteome</keyword>
<evidence type="ECO:0000313" key="2">
    <source>
        <dbReference type="EMBL" id="EGV33526.1"/>
    </source>
</evidence>
<keyword evidence="1" id="KW-1133">Transmembrane helix</keyword>
<proteinExistence type="predicted"/>
<keyword evidence="1" id="KW-0812">Transmembrane</keyword>
<organism evidence="2 3">
    <name type="scientific">Segatella oulorum F0390</name>
    <dbReference type="NCBI Taxonomy" id="702438"/>
    <lineage>
        <taxon>Bacteria</taxon>
        <taxon>Pseudomonadati</taxon>
        <taxon>Bacteroidota</taxon>
        <taxon>Bacteroidia</taxon>
        <taxon>Bacteroidales</taxon>
        <taxon>Prevotellaceae</taxon>
        <taxon>Segatella</taxon>
    </lineage>
</organism>
<reference evidence="2 3" key="1">
    <citation type="submission" date="2011-07" db="EMBL/GenBank/DDBJ databases">
        <title>The Genome Sequence of Prevotella oulorum F0390.</title>
        <authorList>
            <consortium name="The Broad Institute Genome Sequencing Platform"/>
            <consortium name="The Broad Institute Genome Sequencing Center for Infectious Disease"/>
            <person name="Earl A."/>
            <person name="Ward D."/>
            <person name="Feldgarden M."/>
            <person name="Gevers D."/>
            <person name="Izard J."/>
            <person name="Ganesan A."/>
            <person name="Baranova O.V."/>
            <person name="Blanton J.M."/>
            <person name="Tanner A.C."/>
            <person name="Dewhirst F.E."/>
            <person name="Young S.K."/>
            <person name="Zeng Q."/>
            <person name="Gargeya S."/>
            <person name="Fitzgerald M."/>
            <person name="Haas B."/>
            <person name="Abouelleil A."/>
            <person name="Alvarado L."/>
            <person name="Arachchi H.M."/>
            <person name="Berlin A."/>
            <person name="Brown A."/>
            <person name="Chapman S.B."/>
            <person name="Chen Z."/>
            <person name="Dunbar C."/>
            <person name="Freedman E."/>
            <person name="Gearin G."/>
            <person name="Gellesch M."/>
            <person name="Goldberg J."/>
            <person name="Griggs A."/>
            <person name="Gujja S."/>
            <person name="Heiman D."/>
            <person name="Howarth C."/>
            <person name="Larson L."/>
            <person name="Lui A."/>
            <person name="MacDonald P.J.P."/>
            <person name="Mehta T."/>
            <person name="Montmayeur A."/>
            <person name="Murphy C."/>
            <person name="Neiman D."/>
            <person name="Pearson M."/>
            <person name="Priest M."/>
            <person name="Roberts A."/>
            <person name="Saif S."/>
            <person name="Shea T."/>
            <person name="Shenoy N."/>
            <person name="Sisk P."/>
            <person name="Stolte C."/>
            <person name="Sykes S."/>
            <person name="Wortman J."/>
            <person name="Nusbaum C."/>
            <person name="Birren B."/>
        </authorList>
    </citation>
    <scope>NUCLEOTIDE SEQUENCE [LARGE SCALE GENOMIC DNA]</scope>
    <source>
        <strain evidence="2 3">F0390</strain>
    </source>
</reference>
<evidence type="ECO:0000313" key="3">
    <source>
        <dbReference type="Proteomes" id="UP000005141"/>
    </source>
</evidence>
<feature type="transmembrane region" description="Helical" evidence="1">
    <location>
        <begin position="12"/>
        <end position="30"/>
    </location>
</feature>
<dbReference type="Proteomes" id="UP000005141">
    <property type="component" value="Unassembled WGS sequence"/>
</dbReference>
<accession>G1WAB7</accession>
<dbReference type="EMBL" id="ADGI01000025">
    <property type="protein sequence ID" value="EGV33526.1"/>
    <property type="molecule type" value="Genomic_DNA"/>
</dbReference>
<keyword evidence="1" id="KW-0472">Membrane</keyword>
<evidence type="ECO:0000256" key="1">
    <source>
        <dbReference type="SAM" id="Phobius"/>
    </source>
</evidence>
<comment type="caution">
    <text evidence="2">The sequence shown here is derived from an EMBL/GenBank/DDBJ whole genome shotgun (WGS) entry which is preliminary data.</text>
</comment>
<dbReference type="AlphaFoldDB" id="G1WAB7"/>
<sequence length="66" mass="7782">MESFCYKSNHIYLIKVIVILCCLAFVPILYPVQDDIVLSLLCISFLFEYFSKKTGKEELEYPFHII</sequence>
<protein>
    <submittedName>
        <fullName evidence="2">Uncharacterized protein</fullName>
    </submittedName>
</protein>
<dbReference type="HOGENOM" id="CLU_2827628_0_0_10"/>
<gene>
    <name evidence="2" type="ORF">HMPREF9431_00762</name>
</gene>